<protein>
    <recommendedName>
        <fullName evidence="11">ATP-binding protein Uup</fullName>
        <ecNumber evidence="11">3.6.1.-</ecNumber>
    </recommendedName>
</protein>
<dbReference type="Pfam" id="PF00005">
    <property type="entry name" value="ABC_tran"/>
    <property type="match status" value="2"/>
</dbReference>
<organism evidence="14 15">
    <name type="scientific">Alkalimarinus sediminis</name>
    <dbReference type="NCBI Taxonomy" id="1632866"/>
    <lineage>
        <taxon>Bacteria</taxon>
        <taxon>Pseudomonadati</taxon>
        <taxon>Pseudomonadota</taxon>
        <taxon>Gammaproteobacteria</taxon>
        <taxon>Alteromonadales</taxon>
        <taxon>Alteromonadaceae</taxon>
        <taxon>Alkalimarinus</taxon>
    </lineage>
</organism>
<dbReference type="InterPro" id="IPR032781">
    <property type="entry name" value="ABC_tran_Xtn"/>
</dbReference>
<dbReference type="GO" id="GO:0016887">
    <property type="term" value="F:ATP hydrolysis activity"/>
    <property type="evidence" value="ECO:0007669"/>
    <property type="project" value="UniProtKB-UniRule"/>
</dbReference>
<feature type="coiled-coil region" evidence="11">
    <location>
        <begin position="585"/>
        <end position="646"/>
    </location>
</feature>
<evidence type="ECO:0000313" key="14">
    <source>
        <dbReference type="EMBL" id="UZW75911.1"/>
    </source>
</evidence>
<feature type="binding site" evidence="11">
    <location>
        <begin position="36"/>
        <end position="43"/>
    </location>
    <ligand>
        <name>ATP</name>
        <dbReference type="ChEBI" id="CHEBI:30616"/>
        <label>1</label>
    </ligand>
</feature>
<comment type="catalytic activity">
    <reaction evidence="9 11">
        <text>ATP + H2O = ADP + phosphate + H(+)</text>
        <dbReference type="Rhea" id="RHEA:13065"/>
        <dbReference type="ChEBI" id="CHEBI:15377"/>
        <dbReference type="ChEBI" id="CHEBI:15378"/>
        <dbReference type="ChEBI" id="CHEBI:30616"/>
        <dbReference type="ChEBI" id="CHEBI:43474"/>
        <dbReference type="ChEBI" id="CHEBI:456216"/>
    </reaction>
</comment>
<dbReference type="PROSITE" id="PS00211">
    <property type="entry name" value="ABC_TRANSPORTER_1"/>
    <property type="match status" value="1"/>
</dbReference>
<dbReference type="InterPro" id="IPR051309">
    <property type="entry name" value="ABCF_ATPase"/>
</dbReference>
<dbReference type="Proteomes" id="UP001164472">
    <property type="component" value="Chromosome"/>
</dbReference>
<feature type="domain" description="ABC transporter" evidence="13">
    <location>
        <begin position="317"/>
        <end position="553"/>
    </location>
</feature>
<evidence type="ECO:0000256" key="11">
    <source>
        <dbReference type="HAMAP-Rule" id="MF_00848"/>
    </source>
</evidence>
<dbReference type="InterPro" id="IPR017871">
    <property type="entry name" value="ABC_transporter-like_CS"/>
</dbReference>
<dbReference type="AlphaFoldDB" id="A0A9E8HSV3"/>
<dbReference type="HAMAP" id="MF_00848">
    <property type="entry name" value="Uup"/>
    <property type="match status" value="1"/>
</dbReference>
<evidence type="ECO:0000256" key="12">
    <source>
        <dbReference type="SAM" id="MobiDB-lite"/>
    </source>
</evidence>
<keyword evidence="4 11" id="KW-0227">DNA damage</keyword>
<evidence type="ECO:0000256" key="8">
    <source>
        <dbReference type="ARBA" id="ARBA00023204"/>
    </source>
</evidence>
<evidence type="ECO:0000256" key="1">
    <source>
        <dbReference type="ARBA" id="ARBA00022490"/>
    </source>
</evidence>
<keyword evidence="11" id="KW-0175">Coiled coil</keyword>
<feature type="compositionally biased region" description="Basic and acidic residues" evidence="12">
    <location>
        <begin position="538"/>
        <end position="555"/>
    </location>
</feature>
<dbReference type="PANTHER" id="PTHR42855">
    <property type="entry name" value="ABC TRANSPORTER ATP-BINDING SUBUNIT"/>
    <property type="match status" value="1"/>
</dbReference>
<dbReference type="PROSITE" id="PS50893">
    <property type="entry name" value="ABC_TRANSPORTER_2"/>
    <property type="match status" value="2"/>
</dbReference>
<evidence type="ECO:0000256" key="2">
    <source>
        <dbReference type="ARBA" id="ARBA00022737"/>
    </source>
</evidence>
<dbReference type="InterPro" id="IPR003439">
    <property type="entry name" value="ABC_transporter-like_ATP-bd"/>
</dbReference>
<proteinExistence type="inferred from homology"/>
<dbReference type="KEGG" id="asem:NNL22_04845"/>
<comment type="similarity">
    <text evidence="10 11">Belongs to the ABC transporter superfamily. ABCF family. Uup subfamily.</text>
</comment>
<dbReference type="GO" id="GO:0005524">
    <property type="term" value="F:ATP binding"/>
    <property type="evidence" value="ECO:0007669"/>
    <property type="project" value="UniProtKB-UniRule"/>
</dbReference>
<evidence type="ECO:0000256" key="9">
    <source>
        <dbReference type="ARBA" id="ARBA00049360"/>
    </source>
</evidence>
<comment type="function">
    <text evidence="11">Probably plays a role in ribosome assembly or function. May be involved in resolution of branched DNA intermediates that result from template switching in postreplication gaps. Binds DNA and has ATPase activity.</text>
</comment>
<dbReference type="Pfam" id="PF16326">
    <property type="entry name" value="ABC_tran_CTD"/>
    <property type="match status" value="1"/>
</dbReference>
<comment type="subcellular location">
    <subcellularLocation>
        <location evidence="11">Cytoplasm</location>
    </subcellularLocation>
    <text evidence="11">Associates with ribosomes.</text>
</comment>
<dbReference type="FunFam" id="3.40.50.300:FF:000309">
    <property type="entry name" value="ABC transporter ATP-binding protein"/>
    <property type="match status" value="1"/>
</dbReference>
<keyword evidence="3 11" id="KW-0547">Nucleotide-binding</keyword>
<evidence type="ECO:0000256" key="6">
    <source>
        <dbReference type="ARBA" id="ARBA00022840"/>
    </source>
</evidence>
<name>A0A9E8HSV3_9ALTE</name>
<dbReference type="InterPro" id="IPR032524">
    <property type="entry name" value="ABC_tran_C"/>
</dbReference>
<dbReference type="GO" id="GO:0043022">
    <property type="term" value="F:ribosome binding"/>
    <property type="evidence" value="ECO:0007669"/>
    <property type="project" value="UniProtKB-UniRule"/>
</dbReference>
<dbReference type="Pfam" id="PF12848">
    <property type="entry name" value="ABC_tran_Xtn"/>
    <property type="match status" value="1"/>
</dbReference>
<keyword evidence="5 11" id="KW-0378">Hydrolase</keyword>
<dbReference type="SMART" id="SM00382">
    <property type="entry name" value="AAA"/>
    <property type="match status" value="2"/>
</dbReference>
<feature type="domain" description="ABC transporter" evidence="13">
    <location>
        <begin position="4"/>
        <end position="250"/>
    </location>
</feature>
<evidence type="ECO:0000313" key="15">
    <source>
        <dbReference type="Proteomes" id="UP001164472"/>
    </source>
</evidence>
<keyword evidence="8 11" id="KW-0234">DNA repair</keyword>
<dbReference type="EMBL" id="CP101527">
    <property type="protein sequence ID" value="UZW75911.1"/>
    <property type="molecule type" value="Genomic_DNA"/>
</dbReference>
<dbReference type="GO" id="GO:0005737">
    <property type="term" value="C:cytoplasm"/>
    <property type="evidence" value="ECO:0007669"/>
    <property type="project" value="UniProtKB-SubCell"/>
</dbReference>
<keyword evidence="15" id="KW-1185">Reference proteome</keyword>
<dbReference type="SUPFAM" id="SSF52540">
    <property type="entry name" value="P-loop containing nucleoside triphosphate hydrolases"/>
    <property type="match status" value="2"/>
</dbReference>
<dbReference type="Gene3D" id="1.10.287.380">
    <property type="entry name" value="Valyl-tRNA synthetase, C-terminal domain"/>
    <property type="match status" value="1"/>
</dbReference>
<dbReference type="GO" id="GO:0006281">
    <property type="term" value="P:DNA repair"/>
    <property type="evidence" value="ECO:0007669"/>
    <property type="project" value="UniProtKB-KW"/>
</dbReference>
<dbReference type="GO" id="GO:0003677">
    <property type="term" value="F:DNA binding"/>
    <property type="evidence" value="ECO:0007669"/>
    <property type="project" value="UniProtKB-UniRule"/>
</dbReference>
<evidence type="ECO:0000259" key="13">
    <source>
        <dbReference type="PROSITE" id="PS50893"/>
    </source>
</evidence>
<keyword evidence="2 11" id="KW-0677">Repeat</keyword>
<dbReference type="RefSeq" id="WP_251811660.1">
    <property type="nucleotide sequence ID" value="NZ_CP101527.1"/>
</dbReference>
<dbReference type="FunFam" id="3.40.50.300:FF:000011">
    <property type="entry name" value="Putative ABC transporter ATP-binding component"/>
    <property type="match status" value="1"/>
</dbReference>
<dbReference type="InterPro" id="IPR003593">
    <property type="entry name" value="AAA+_ATPase"/>
</dbReference>
<gene>
    <name evidence="11" type="primary">uup</name>
    <name evidence="14" type="ORF">NNL22_04845</name>
</gene>
<reference evidence="14" key="1">
    <citation type="submission" date="2022-07" db="EMBL/GenBank/DDBJ databases">
        <title>Alkalimarinus sp. nov., isolated from gut of a Alitta virens.</title>
        <authorList>
            <person name="Yang A.I."/>
            <person name="Shin N.-R."/>
        </authorList>
    </citation>
    <scope>NUCLEOTIDE SEQUENCE</scope>
    <source>
        <strain evidence="14">FA028</strain>
    </source>
</reference>
<dbReference type="InterPro" id="IPR027417">
    <property type="entry name" value="P-loop_NTPase"/>
</dbReference>
<keyword evidence="7 11" id="KW-0238">DNA-binding</keyword>
<dbReference type="Gene3D" id="3.40.50.300">
    <property type="entry name" value="P-loop containing nucleotide triphosphate hydrolases"/>
    <property type="match status" value="2"/>
</dbReference>
<dbReference type="EC" id="3.6.1.-" evidence="11"/>
<accession>A0A9E8HSV3</accession>
<keyword evidence="1 11" id="KW-0963">Cytoplasm</keyword>
<feature type="region of interest" description="Disordered" evidence="12">
    <location>
        <begin position="538"/>
        <end position="569"/>
    </location>
</feature>
<evidence type="ECO:0000256" key="3">
    <source>
        <dbReference type="ARBA" id="ARBA00022741"/>
    </source>
</evidence>
<dbReference type="InterPro" id="IPR043686">
    <property type="entry name" value="Uup"/>
</dbReference>
<feature type="binding site" evidence="11">
    <location>
        <begin position="350"/>
        <end position="357"/>
    </location>
    <ligand>
        <name>ATP</name>
        <dbReference type="ChEBI" id="CHEBI:30616"/>
        <label>2</label>
    </ligand>
</feature>
<evidence type="ECO:0000256" key="10">
    <source>
        <dbReference type="ARBA" id="ARBA00061478"/>
    </source>
</evidence>
<dbReference type="PANTHER" id="PTHR42855:SF1">
    <property type="entry name" value="ABC TRANSPORTER DOMAIN-CONTAINING PROTEIN"/>
    <property type="match status" value="1"/>
</dbReference>
<sequence>MSNVRFDDVSLAFGLKPLLDSVNFSVDAGERVCLVGRNGEGKSSLLKVVSGDVIPDSGVVRFQDGVTIGTLPQDIPDASDKTVFEVVAEGLDEVGGWIAKYHELIEHAESASALVELERVQAKIEACDGWSLNNKVDHLIKRFNLEPDKKMNSLSGGWRRRVLLAKALVNEPDVLILDEPTNHLDIPAIAWLEKQLIDFRGALLFVSHDRSFIKRLATRIVELDRGQLTSWPGDYDSYLEGKAKLLEDEARQNALFDKKLSEEEVWIRQGIKARRTRNEGRVRNLESLRKVRKERREKQGRAKISLEEASLSGKLVAEAENVSFAYEGGNTLIKNLSLTVMRGDRIGLIGENGTGKTTLLKLLLGSLKPTSGVVRTGTKLDIAYFDQLRSALDPEKTVIDNVSEGREFLTIGGKDRHIISYLNDFLFTAARARSPVKALSGGETNRLLLAKLFSKPANILVMDEPTNDLDVDTLELLEELLTAFKGTLLITSHDRYFLDNVVTSTLVFESEGRVQEYIGGYTDWVAYTGGFDELGKDNTAEKTSSKSASSDELKEVVNGSSKTEVKKVSDSPKSKKLSYKHKLELEKLPGEIETLEAAMETLQEETASPDFYTQDHAIVSEKLAELEEVERKLNQAMDRWVELESMME</sequence>
<evidence type="ECO:0000256" key="7">
    <source>
        <dbReference type="ARBA" id="ARBA00023125"/>
    </source>
</evidence>
<evidence type="ECO:0000256" key="4">
    <source>
        <dbReference type="ARBA" id="ARBA00022763"/>
    </source>
</evidence>
<dbReference type="CDD" id="cd03221">
    <property type="entry name" value="ABCF_EF-3"/>
    <property type="match status" value="2"/>
</dbReference>
<keyword evidence="6 11" id="KW-0067">ATP-binding</keyword>
<evidence type="ECO:0000256" key="5">
    <source>
        <dbReference type="ARBA" id="ARBA00022801"/>
    </source>
</evidence>
<dbReference type="InterPro" id="IPR037118">
    <property type="entry name" value="Val-tRNA_synth_C_sf"/>
</dbReference>